<evidence type="ECO:0000256" key="6">
    <source>
        <dbReference type="PROSITE-ProRule" id="PRU00504"/>
    </source>
</evidence>
<keyword evidence="2" id="KW-0677">Repeat</keyword>
<keyword evidence="4" id="KW-0862">Zinc</keyword>
<feature type="region of interest" description="Disordered" evidence="7">
    <location>
        <begin position="385"/>
        <end position="423"/>
    </location>
</feature>
<organism evidence="9 10">
    <name type="scientific">Macrostomum lignano</name>
    <dbReference type="NCBI Taxonomy" id="282301"/>
    <lineage>
        <taxon>Eukaryota</taxon>
        <taxon>Metazoa</taxon>
        <taxon>Spiralia</taxon>
        <taxon>Lophotrochozoa</taxon>
        <taxon>Platyhelminthes</taxon>
        <taxon>Rhabditophora</taxon>
        <taxon>Macrostomorpha</taxon>
        <taxon>Macrostomida</taxon>
        <taxon>Macrostomidae</taxon>
        <taxon>Macrostomum</taxon>
    </lineage>
</organism>
<dbReference type="Pfam" id="PF00643">
    <property type="entry name" value="zf-B_box"/>
    <property type="match status" value="1"/>
</dbReference>
<feature type="repeat" description="NHL" evidence="6">
    <location>
        <begin position="714"/>
        <end position="753"/>
    </location>
</feature>
<evidence type="ECO:0000256" key="2">
    <source>
        <dbReference type="ARBA" id="ARBA00022737"/>
    </source>
</evidence>
<gene>
    <name evidence="9" type="ORF">BOX15_Mlig027909g3</name>
</gene>
<dbReference type="SUPFAM" id="SSF57850">
    <property type="entry name" value="RING/U-box"/>
    <property type="match status" value="1"/>
</dbReference>
<dbReference type="SUPFAM" id="SSF57845">
    <property type="entry name" value="B-box zinc-binding domain"/>
    <property type="match status" value="1"/>
</dbReference>
<dbReference type="PANTHER" id="PTHR24104">
    <property type="entry name" value="E3 UBIQUITIN-PROTEIN LIGASE NHLRC1-RELATED"/>
    <property type="match status" value="1"/>
</dbReference>
<dbReference type="PROSITE" id="PS00518">
    <property type="entry name" value="ZF_RING_1"/>
    <property type="match status" value="1"/>
</dbReference>
<dbReference type="SUPFAM" id="SSF101898">
    <property type="entry name" value="NHL repeat"/>
    <property type="match status" value="1"/>
</dbReference>
<dbReference type="InterPro" id="IPR000315">
    <property type="entry name" value="Znf_B-box"/>
</dbReference>
<dbReference type="InterPro" id="IPR001258">
    <property type="entry name" value="NHL_repeat"/>
</dbReference>
<feature type="region of interest" description="Disordered" evidence="7">
    <location>
        <begin position="1"/>
        <end position="35"/>
    </location>
</feature>
<dbReference type="AlphaFoldDB" id="A0A267DKG1"/>
<protein>
    <recommendedName>
        <fullName evidence="8">B box-type domain-containing protein</fullName>
    </recommendedName>
</protein>
<dbReference type="CDD" id="cd14959">
    <property type="entry name" value="NHL_brat_like"/>
    <property type="match status" value="1"/>
</dbReference>
<keyword evidence="10" id="KW-1185">Reference proteome</keyword>
<dbReference type="GO" id="GO:0061630">
    <property type="term" value="F:ubiquitin protein ligase activity"/>
    <property type="evidence" value="ECO:0007669"/>
    <property type="project" value="TreeGrafter"/>
</dbReference>
<evidence type="ECO:0000256" key="7">
    <source>
        <dbReference type="SAM" id="MobiDB-lite"/>
    </source>
</evidence>
<dbReference type="Proteomes" id="UP000215902">
    <property type="component" value="Unassembled WGS sequence"/>
</dbReference>
<evidence type="ECO:0000313" key="10">
    <source>
        <dbReference type="Proteomes" id="UP000215902"/>
    </source>
</evidence>
<feature type="region of interest" description="Disordered" evidence="7">
    <location>
        <begin position="462"/>
        <end position="482"/>
    </location>
</feature>
<evidence type="ECO:0000256" key="3">
    <source>
        <dbReference type="ARBA" id="ARBA00022771"/>
    </source>
</evidence>
<feature type="repeat" description="NHL" evidence="6">
    <location>
        <begin position="577"/>
        <end position="620"/>
    </location>
</feature>
<dbReference type="InterPro" id="IPR050952">
    <property type="entry name" value="TRIM-NHL_E3_ligases"/>
</dbReference>
<evidence type="ECO:0000313" key="9">
    <source>
        <dbReference type="EMBL" id="PAA49783.1"/>
    </source>
</evidence>
<dbReference type="OrthoDB" id="342730at2759"/>
<dbReference type="EMBL" id="NIVC01003789">
    <property type="protein sequence ID" value="PAA49783.1"/>
    <property type="molecule type" value="Genomic_DNA"/>
</dbReference>
<dbReference type="InterPro" id="IPR011042">
    <property type="entry name" value="6-blade_b-propeller_TolB-like"/>
</dbReference>
<evidence type="ECO:0000259" key="8">
    <source>
        <dbReference type="PROSITE" id="PS50119"/>
    </source>
</evidence>
<evidence type="ECO:0000256" key="1">
    <source>
        <dbReference type="ARBA" id="ARBA00022723"/>
    </source>
</evidence>
<proteinExistence type="predicted"/>
<comment type="caution">
    <text evidence="9">The sequence shown here is derived from an EMBL/GenBank/DDBJ whole genome shotgun (WGS) entry which is preliminary data.</text>
</comment>
<accession>A0A267DKG1</accession>
<dbReference type="SMART" id="SM00336">
    <property type="entry name" value="BBOX"/>
    <property type="match status" value="1"/>
</dbReference>
<feature type="repeat" description="NHL" evidence="6">
    <location>
        <begin position="670"/>
        <end position="711"/>
    </location>
</feature>
<name>A0A267DKG1_9PLAT</name>
<dbReference type="PROSITE" id="PS50119">
    <property type="entry name" value="ZF_BBOX"/>
    <property type="match status" value="1"/>
</dbReference>
<dbReference type="STRING" id="282301.A0A267DKG1"/>
<dbReference type="Gene3D" id="3.30.160.60">
    <property type="entry name" value="Classic Zinc Finger"/>
    <property type="match status" value="1"/>
</dbReference>
<feature type="non-terminal residue" evidence="9">
    <location>
        <position position="1"/>
    </location>
</feature>
<dbReference type="GO" id="GO:0043161">
    <property type="term" value="P:proteasome-mediated ubiquitin-dependent protein catabolic process"/>
    <property type="evidence" value="ECO:0007669"/>
    <property type="project" value="TreeGrafter"/>
</dbReference>
<dbReference type="PANTHER" id="PTHR24104:SF41">
    <property type="entry name" value="BRAIN TUMOR PROTEIN"/>
    <property type="match status" value="1"/>
</dbReference>
<dbReference type="Pfam" id="PF01436">
    <property type="entry name" value="NHL"/>
    <property type="match status" value="3"/>
</dbReference>
<reference evidence="9 10" key="1">
    <citation type="submission" date="2017-06" db="EMBL/GenBank/DDBJ databases">
        <title>A platform for efficient transgenesis in Macrostomum lignano, a flatworm model organism for stem cell research.</title>
        <authorList>
            <person name="Berezikov E."/>
        </authorList>
    </citation>
    <scope>NUCLEOTIDE SEQUENCE [LARGE SCALE GENOMIC DNA]</scope>
    <source>
        <strain evidence="9">DV1</strain>
        <tissue evidence="9">Whole organism</tissue>
    </source>
</reference>
<dbReference type="GO" id="GO:0000209">
    <property type="term" value="P:protein polyubiquitination"/>
    <property type="evidence" value="ECO:0007669"/>
    <property type="project" value="TreeGrafter"/>
</dbReference>
<dbReference type="GO" id="GO:0008270">
    <property type="term" value="F:zinc ion binding"/>
    <property type="evidence" value="ECO:0007669"/>
    <property type="project" value="UniProtKB-KW"/>
</dbReference>
<feature type="compositionally biased region" description="Low complexity" evidence="7">
    <location>
        <begin position="410"/>
        <end position="423"/>
    </location>
</feature>
<feature type="repeat" description="NHL" evidence="6">
    <location>
        <begin position="627"/>
        <end position="669"/>
    </location>
</feature>
<dbReference type="PROSITE" id="PS51125">
    <property type="entry name" value="NHL"/>
    <property type="match status" value="5"/>
</dbReference>
<feature type="domain" description="B box-type" evidence="8">
    <location>
        <begin position="170"/>
        <end position="211"/>
    </location>
</feature>
<evidence type="ECO:0000256" key="5">
    <source>
        <dbReference type="PROSITE-ProRule" id="PRU00024"/>
    </source>
</evidence>
<keyword evidence="3 5" id="KW-0863">Zinc-finger</keyword>
<dbReference type="Gene3D" id="2.120.10.30">
    <property type="entry name" value="TolB, C-terminal domain"/>
    <property type="match status" value="1"/>
</dbReference>
<dbReference type="CDD" id="cd19796">
    <property type="entry name" value="Bbox2_TRIM71_C-VII"/>
    <property type="match status" value="1"/>
</dbReference>
<dbReference type="InterPro" id="IPR017907">
    <property type="entry name" value="Znf_RING_CS"/>
</dbReference>
<feature type="repeat" description="NHL" evidence="6">
    <location>
        <begin position="757"/>
        <end position="797"/>
    </location>
</feature>
<evidence type="ECO:0000256" key="4">
    <source>
        <dbReference type="ARBA" id="ARBA00022833"/>
    </source>
</evidence>
<keyword evidence="1" id="KW-0479">Metal-binding</keyword>
<sequence>TPSPMLTIGVGHGSGSSVDSNSGGSGRAGVTTASCSPASSRATAAAPANALASGFTYSPTPAPQSDTEEAAVDDADGLAACCSPEEMLRWAVSCGHCGLRRRTRILPCGHHYCDRCLESGLAVDILSGGAAYRCRRCPDAQEVPVAKLLCNFAGERYLGLAPGSSAPDGQPAVPCSEHRQQSLTFFCAHCARPVCDECLAGEHRGHPIKQLTQAMLQREAALLETAGHAAKTRLDWVQRALDTLPEWEAKLAESCRLVAERIERSYQDYQAAIADRRQQLTQELNKCAADYGAGLQRSRRQLRQDMQLLARHYTLMHAHCGPHSAPAERAMLHAALEPSLDAVLQHRYPELDRDPAQCITYLPPPSIVAHALGLMGSVVGPDQAAAASTASGRPGNPLGAIGEGRHHQHPQPQQQRSQTAAVVEDSAIPAAAAASASLTGWPVQSGCTDKENSVPLLLAAEEQQKQQRQRQKSRGGSGGAVYWSHGGDCGGPAAMNGGAAVADLPSAVSPGSVEQSLVEQQPQQQQQQQLLIGQAAGGGGGGGIIDLQLAEALLRSHIGGGTSPSAPLVARARIQYHMKFGEFGLTDGQFTEPSGVAVNAQQEIIVADTNNHRIQVFSVTGQLRFHFGENGRREGQFTYPNRVAVHRATGNIVVTERSPTHQVQVYTRLGEFIRKFGSDVLQHPRGVCVDRDGRVICIECKIMRVVIFDSSGVVLKTFKCSRLQFPNSIAVDGNYRIYISDNRAHCIRVFNYHGVYLGQIGMSGVTNYPIGVAVRSDGNIVVADNHNNFNVTVFNPQGQLVQALESRIKHAQCFDIDLLDDGSIVLASKDYRIYIYRCSSLQQQQQQQPAIEQQ</sequence>
<dbReference type="FunFam" id="2.120.10.30:FF:000107">
    <property type="entry name" value="Uncharacterized protein"/>
    <property type="match status" value="1"/>
</dbReference>